<accession>A0ABD5Q899</accession>
<keyword evidence="1" id="KW-1133">Transmembrane helix</keyword>
<evidence type="ECO:0000313" key="2">
    <source>
        <dbReference type="EMBL" id="MFC4826938.1"/>
    </source>
</evidence>
<keyword evidence="3" id="KW-1185">Reference proteome</keyword>
<comment type="caution">
    <text evidence="2">The sequence shown here is derived from an EMBL/GenBank/DDBJ whole genome shotgun (WGS) entry which is preliminary data.</text>
</comment>
<protein>
    <submittedName>
        <fullName evidence="2">Uncharacterized protein</fullName>
    </submittedName>
</protein>
<gene>
    <name evidence="2" type="ORF">ACFO9K_22050</name>
</gene>
<name>A0ABD5Q899_9EURY</name>
<dbReference type="EMBL" id="JBHSHT010000004">
    <property type="protein sequence ID" value="MFC4826938.1"/>
    <property type="molecule type" value="Genomic_DNA"/>
</dbReference>
<keyword evidence="1" id="KW-0812">Transmembrane</keyword>
<dbReference type="RefSeq" id="WP_254270722.1">
    <property type="nucleotide sequence ID" value="NZ_CP100402.1"/>
</dbReference>
<reference evidence="2 3" key="1">
    <citation type="journal article" date="2019" name="Int. J. Syst. Evol. Microbiol.">
        <title>The Global Catalogue of Microorganisms (GCM) 10K type strain sequencing project: providing services to taxonomists for standard genome sequencing and annotation.</title>
        <authorList>
            <consortium name="The Broad Institute Genomics Platform"/>
            <consortium name="The Broad Institute Genome Sequencing Center for Infectious Disease"/>
            <person name="Wu L."/>
            <person name="Ma J."/>
        </authorList>
    </citation>
    <scope>NUCLEOTIDE SEQUENCE [LARGE SCALE GENOMIC DNA]</scope>
    <source>
        <strain evidence="2 3">XZYJ18</strain>
    </source>
</reference>
<dbReference type="AlphaFoldDB" id="A0ABD5Q899"/>
<organism evidence="2 3">
    <name type="scientific">Halorussus aquaticus</name>
    <dbReference type="NCBI Taxonomy" id="2953748"/>
    <lineage>
        <taxon>Archaea</taxon>
        <taxon>Methanobacteriati</taxon>
        <taxon>Methanobacteriota</taxon>
        <taxon>Stenosarchaea group</taxon>
        <taxon>Halobacteria</taxon>
        <taxon>Halobacteriales</taxon>
        <taxon>Haladaptataceae</taxon>
        <taxon>Halorussus</taxon>
    </lineage>
</organism>
<feature type="transmembrane region" description="Helical" evidence="1">
    <location>
        <begin position="6"/>
        <end position="30"/>
    </location>
</feature>
<dbReference type="GeneID" id="73047509"/>
<dbReference type="Proteomes" id="UP001595945">
    <property type="component" value="Unassembled WGS sequence"/>
</dbReference>
<evidence type="ECO:0000313" key="3">
    <source>
        <dbReference type="Proteomes" id="UP001595945"/>
    </source>
</evidence>
<evidence type="ECO:0000256" key="1">
    <source>
        <dbReference type="SAM" id="Phobius"/>
    </source>
</evidence>
<proteinExistence type="predicted"/>
<keyword evidence="1" id="KW-0472">Membrane</keyword>
<sequence length="63" mass="7366">MSYDLGTIYLTIMFLNFLYMVVLLYGGIWYTNQQTVQCPRCGVKYPKYHVGNHECHPSLVDDD</sequence>